<gene>
    <name evidence="2" type="ORF">SO802_006925</name>
</gene>
<dbReference type="InterPro" id="IPR036397">
    <property type="entry name" value="RNaseH_sf"/>
</dbReference>
<dbReference type="InterPro" id="IPR012337">
    <property type="entry name" value="RNaseH-like_sf"/>
</dbReference>
<dbReference type="CDD" id="cd06222">
    <property type="entry name" value="RNase_H_like"/>
    <property type="match status" value="1"/>
</dbReference>
<dbReference type="EMBL" id="JAZDWU010000002">
    <property type="protein sequence ID" value="KAL0011817.1"/>
    <property type="molecule type" value="Genomic_DNA"/>
</dbReference>
<protein>
    <recommendedName>
        <fullName evidence="1">RNase H type-1 domain-containing protein</fullName>
    </recommendedName>
</protein>
<dbReference type="GO" id="GO:0004523">
    <property type="term" value="F:RNA-DNA hybrid ribonuclease activity"/>
    <property type="evidence" value="ECO:0007669"/>
    <property type="project" value="InterPro"/>
</dbReference>
<dbReference type="InterPro" id="IPR002156">
    <property type="entry name" value="RNaseH_domain"/>
</dbReference>
<proteinExistence type="predicted"/>
<dbReference type="InterPro" id="IPR052929">
    <property type="entry name" value="RNase_H-like_EbsB-rel"/>
</dbReference>
<dbReference type="Proteomes" id="UP001459277">
    <property type="component" value="Unassembled WGS sequence"/>
</dbReference>
<evidence type="ECO:0000259" key="1">
    <source>
        <dbReference type="Pfam" id="PF13456"/>
    </source>
</evidence>
<keyword evidence="3" id="KW-1185">Reference proteome</keyword>
<evidence type="ECO:0000313" key="2">
    <source>
        <dbReference type="EMBL" id="KAL0011817.1"/>
    </source>
</evidence>
<dbReference type="PANTHER" id="PTHR47074">
    <property type="entry name" value="BNAC02G40300D PROTEIN"/>
    <property type="match status" value="1"/>
</dbReference>
<sequence length="245" mass="27883">MWNHDSLRQAATFIDLTGCVFAENRDPALFSMVIWALWNRRNNHRLGKTIISLDQLLQQAKDRLREFALHNTSYTVPVGRPPTRWHPPEQPLYKLNFDGALFEAEQCAGLGAILRNSEGQVMVSLTERSTLPFTAIEVEALAARRALLLALETGFDRVILERDSQVLITALQNNSYTLSHFGHLIKDIQYLASCFSEIHFSHVRRHCNTVAHALAKRANSIFQYQVWMEDVPPDIISVLEADFLG</sequence>
<dbReference type="InterPro" id="IPR044730">
    <property type="entry name" value="RNase_H-like_dom_plant"/>
</dbReference>
<name>A0AAW2DMM2_9ROSI</name>
<dbReference type="Gene3D" id="3.30.420.10">
    <property type="entry name" value="Ribonuclease H-like superfamily/Ribonuclease H"/>
    <property type="match status" value="1"/>
</dbReference>
<dbReference type="AlphaFoldDB" id="A0AAW2DMM2"/>
<evidence type="ECO:0000313" key="3">
    <source>
        <dbReference type="Proteomes" id="UP001459277"/>
    </source>
</evidence>
<comment type="caution">
    <text evidence="2">The sequence shown here is derived from an EMBL/GenBank/DDBJ whole genome shotgun (WGS) entry which is preliminary data.</text>
</comment>
<feature type="domain" description="RNase H type-1" evidence="1">
    <location>
        <begin position="96"/>
        <end position="218"/>
    </location>
</feature>
<dbReference type="GO" id="GO:0003676">
    <property type="term" value="F:nucleic acid binding"/>
    <property type="evidence" value="ECO:0007669"/>
    <property type="project" value="InterPro"/>
</dbReference>
<dbReference type="SUPFAM" id="SSF53098">
    <property type="entry name" value="Ribonuclease H-like"/>
    <property type="match status" value="1"/>
</dbReference>
<organism evidence="2 3">
    <name type="scientific">Lithocarpus litseifolius</name>
    <dbReference type="NCBI Taxonomy" id="425828"/>
    <lineage>
        <taxon>Eukaryota</taxon>
        <taxon>Viridiplantae</taxon>
        <taxon>Streptophyta</taxon>
        <taxon>Embryophyta</taxon>
        <taxon>Tracheophyta</taxon>
        <taxon>Spermatophyta</taxon>
        <taxon>Magnoliopsida</taxon>
        <taxon>eudicotyledons</taxon>
        <taxon>Gunneridae</taxon>
        <taxon>Pentapetalae</taxon>
        <taxon>rosids</taxon>
        <taxon>fabids</taxon>
        <taxon>Fagales</taxon>
        <taxon>Fagaceae</taxon>
        <taxon>Lithocarpus</taxon>
    </lineage>
</organism>
<reference evidence="2 3" key="1">
    <citation type="submission" date="2024-01" db="EMBL/GenBank/DDBJ databases">
        <title>A telomere-to-telomere, gap-free genome of sweet tea (Lithocarpus litseifolius).</title>
        <authorList>
            <person name="Zhou J."/>
        </authorList>
    </citation>
    <scope>NUCLEOTIDE SEQUENCE [LARGE SCALE GENOMIC DNA]</scope>
    <source>
        <strain evidence="2">Zhou-2022a</strain>
        <tissue evidence="2">Leaf</tissue>
    </source>
</reference>
<accession>A0AAW2DMM2</accession>
<dbReference type="PANTHER" id="PTHR47074:SF48">
    <property type="entry name" value="POLYNUCLEOTIDYL TRANSFERASE, RIBONUCLEASE H-LIKE SUPERFAMILY PROTEIN"/>
    <property type="match status" value="1"/>
</dbReference>
<dbReference type="Pfam" id="PF13456">
    <property type="entry name" value="RVT_3"/>
    <property type="match status" value="1"/>
</dbReference>